<dbReference type="GO" id="GO:0050661">
    <property type="term" value="F:NADP binding"/>
    <property type="evidence" value="ECO:0007669"/>
    <property type="project" value="TreeGrafter"/>
</dbReference>
<dbReference type="UniPathway" id="UPA00028">
    <property type="reaction ID" value="UER00004"/>
</dbReference>
<feature type="domain" description="Ketopantoate reductase N-terminal" evidence="11">
    <location>
        <begin position="9"/>
        <end position="147"/>
    </location>
</feature>
<dbReference type="OrthoDB" id="6530772at2"/>
<evidence type="ECO:0000256" key="8">
    <source>
        <dbReference type="ARBA" id="ARBA00032024"/>
    </source>
</evidence>
<accession>A0A2S0VL91</accession>
<dbReference type="Pfam" id="PF02558">
    <property type="entry name" value="ApbA"/>
    <property type="match status" value="1"/>
</dbReference>
<dbReference type="InterPro" id="IPR008927">
    <property type="entry name" value="6-PGluconate_DH-like_C_sf"/>
</dbReference>
<dbReference type="InterPro" id="IPR050838">
    <property type="entry name" value="Ketopantoate_reductase"/>
</dbReference>
<evidence type="ECO:0000259" key="11">
    <source>
        <dbReference type="Pfam" id="PF02558"/>
    </source>
</evidence>
<keyword evidence="14" id="KW-1185">Reference proteome</keyword>
<comment type="similarity">
    <text evidence="2 10">Belongs to the ketopantoate reductase family.</text>
</comment>
<evidence type="ECO:0000256" key="5">
    <source>
        <dbReference type="ARBA" id="ARBA00022655"/>
    </source>
</evidence>
<evidence type="ECO:0000256" key="2">
    <source>
        <dbReference type="ARBA" id="ARBA00007870"/>
    </source>
</evidence>
<dbReference type="KEGG" id="cate:C2869_00330"/>
<dbReference type="InterPro" id="IPR036291">
    <property type="entry name" value="NAD(P)-bd_dom_sf"/>
</dbReference>
<dbReference type="FunFam" id="1.10.1040.10:FF:000017">
    <property type="entry name" value="2-dehydropantoate 2-reductase"/>
    <property type="match status" value="1"/>
</dbReference>
<comment type="function">
    <text evidence="10">Catalyzes the NADPH-dependent reduction of ketopantoate into pantoic acid.</text>
</comment>
<dbReference type="RefSeq" id="WP_108601058.1">
    <property type="nucleotide sequence ID" value="NZ_CP026604.1"/>
</dbReference>
<dbReference type="InterPro" id="IPR013752">
    <property type="entry name" value="KPA_reductase"/>
</dbReference>
<protein>
    <recommendedName>
        <fullName evidence="4 10">2-dehydropantoate 2-reductase</fullName>
        <ecNumber evidence="3 10">1.1.1.169</ecNumber>
    </recommendedName>
    <alternativeName>
        <fullName evidence="8 10">Ketopantoate reductase</fullName>
    </alternativeName>
</protein>
<feature type="domain" description="Ketopantoate reductase C-terminal" evidence="12">
    <location>
        <begin position="179"/>
        <end position="302"/>
    </location>
</feature>
<evidence type="ECO:0000256" key="10">
    <source>
        <dbReference type="RuleBase" id="RU362068"/>
    </source>
</evidence>
<sequence length="305" mass="34161">MAKEPTPCTIVGQGAVGSFLTFYLSQPSCKLNVVTRQGLTEVIHFIDTQKVSVDLHPQPYNFDVEISNLLLPTKAYDIHSAFKHLQPKLANNANIILFNNGMGCIEEITPLLGPKQRLLAASVTHGVLKQASNVIHTGQGAIYYGDVTPNKKSDPLSADTLADCDTMLKHLPNCQKVKNIEYRLWQKLAINACINPITALNQQQNRSVLDKHYYELINDILNEFCQITHAIHLDFDFNTLLSTVLEVAKATGENFSSMNRDVYNKRRTEIDYINGYIVKKGQELAIKTPVNQQLVAQVKNVENRV</sequence>
<dbReference type="SUPFAM" id="SSF51735">
    <property type="entry name" value="NAD(P)-binding Rossmann-fold domains"/>
    <property type="match status" value="1"/>
</dbReference>
<evidence type="ECO:0000259" key="12">
    <source>
        <dbReference type="Pfam" id="PF08546"/>
    </source>
</evidence>
<evidence type="ECO:0000256" key="3">
    <source>
        <dbReference type="ARBA" id="ARBA00013014"/>
    </source>
</evidence>
<dbReference type="EMBL" id="CP026604">
    <property type="protein sequence ID" value="AWB64979.1"/>
    <property type="molecule type" value="Genomic_DNA"/>
</dbReference>
<keyword evidence="5 10" id="KW-0566">Pantothenate biosynthesis</keyword>
<dbReference type="Gene3D" id="3.40.50.720">
    <property type="entry name" value="NAD(P)-binding Rossmann-like Domain"/>
    <property type="match status" value="1"/>
</dbReference>
<evidence type="ECO:0000256" key="9">
    <source>
        <dbReference type="ARBA" id="ARBA00048793"/>
    </source>
</evidence>
<evidence type="ECO:0000256" key="4">
    <source>
        <dbReference type="ARBA" id="ARBA00019465"/>
    </source>
</evidence>
<dbReference type="InterPro" id="IPR003710">
    <property type="entry name" value="ApbA"/>
</dbReference>
<reference evidence="13 14" key="1">
    <citation type="submission" date="2018-01" db="EMBL/GenBank/DDBJ databases">
        <title>Genome sequence of a Cantenovulum-like bacteria.</title>
        <authorList>
            <person name="Tan W.R."/>
            <person name="Lau N.-S."/>
            <person name="Go F."/>
            <person name="Amirul A.-A.A."/>
        </authorList>
    </citation>
    <scope>NUCLEOTIDE SEQUENCE [LARGE SCALE GENOMIC DNA]</scope>
    <source>
        <strain evidence="13 14">CCB-QB4</strain>
    </source>
</reference>
<keyword evidence="7 10" id="KW-0560">Oxidoreductase</keyword>
<organism evidence="13 14">
    <name type="scientific">Saccharobesus litoralis</name>
    <dbReference type="NCBI Taxonomy" id="2172099"/>
    <lineage>
        <taxon>Bacteria</taxon>
        <taxon>Pseudomonadati</taxon>
        <taxon>Pseudomonadota</taxon>
        <taxon>Gammaproteobacteria</taxon>
        <taxon>Alteromonadales</taxon>
        <taxon>Alteromonadaceae</taxon>
        <taxon>Saccharobesus</taxon>
    </lineage>
</organism>
<keyword evidence="6 10" id="KW-0521">NADP</keyword>
<dbReference type="EC" id="1.1.1.169" evidence="3 10"/>
<proteinExistence type="inferred from homology"/>
<dbReference type="PANTHER" id="PTHR43765">
    <property type="entry name" value="2-DEHYDROPANTOATE 2-REDUCTASE-RELATED"/>
    <property type="match status" value="1"/>
</dbReference>
<evidence type="ECO:0000313" key="14">
    <source>
        <dbReference type="Proteomes" id="UP000244441"/>
    </source>
</evidence>
<evidence type="ECO:0000256" key="6">
    <source>
        <dbReference type="ARBA" id="ARBA00022857"/>
    </source>
</evidence>
<dbReference type="GO" id="GO:0015940">
    <property type="term" value="P:pantothenate biosynthetic process"/>
    <property type="evidence" value="ECO:0007669"/>
    <property type="project" value="UniProtKB-UniPathway"/>
</dbReference>
<evidence type="ECO:0000313" key="13">
    <source>
        <dbReference type="EMBL" id="AWB64979.1"/>
    </source>
</evidence>
<dbReference type="SUPFAM" id="SSF48179">
    <property type="entry name" value="6-phosphogluconate dehydrogenase C-terminal domain-like"/>
    <property type="match status" value="1"/>
</dbReference>
<dbReference type="GO" id="GO:0005737">
    <property type="term" value="C:cytoplasm"/>
    <property type="evidence" value="ECO:0007669"/>
    <property type="project" value="TreeGrafter"/>
</dbReference>
<dbReference type="Gene3D" id="1.10.1040.10">
    <property type="entry name" value="N-(1-d-carboxylethyl)-l-norvaline Dehydrogenase, domain 2"/>
    <property type="match status" value="1"/>
</dbReference>
<dbReference type="Proteomes" id="UP000244441">
    <property type="component" value="Chromosome"/>
</dbReference>
<evidence type="ECO:0000256" key="1">
    <source>
        <dbReference type="ARBA" id="ARBA00004994"/>
    </source>
</evidence>
<gene>
    <name evidence="13" type="ORF">C2869_00330</name>
</gene>
<dbReference type="InterPro" id="IPR013328">
    <property type="entry name" value="6PGD_dom2"/>
</dbReference>
<dbReference type="NCBIfam" id="TIGR00745">
    <property type="entry name" value="apbA_panE"/>
    <property type="match status" value="1"/>
</dbReference>
<comment type="catalytic activity">
    <reaction evidence="9 10">
        <text>(R)-pantoate + NADP(+) = 2-dehydropantoate + NADPH + H(+)</text>
        <dbReference type="Rhea" id="RHEA:16233"/>
        <dbReference type="ChEBI" id="CHEBI:11561"/>
        <dbReference type="ChEBI" id="CHEBI:15378"/>
        <dbReference type="ChEBI" id="CHEBI:15980"/>
        <dbReference type="ChEBI" id="CHEBI:57783"/>
        <dbReference type="ChEBI" id="CHEBI:58349"/>
        <dbReference type="EC" id="1.1.1.169"/>
    </reaction>
</comment>
<comment type="pathway">
    <text evidence="1 10">Cofactor biosynthesis; (R)-pantothenate biosynthesis; (R)-pantoate from 3-methyl-2-oxobutanoate: step 2/2.</text>
</comment>
<name>A0A2S0VL91_9ALTE</name>
<dbReference type="AlphaFoldDB" id="A0A2S0VL91"/>
<dbReference type="Pfam" id="PF08546">
    <property type="entry name" value="ApbA_C"/>
    <property type="match status" value="1"/>
</dbReference>
<evidence type="ECO:0000256" key="7">
    <source>
        <dbReference type="ARBA" id="ARBA00023002"/>
    </source>
</evidence>
<dbReference type="InterPro" id="IPR013332">
    <property type="entry name" value="KPR_N"/>
</dbReference>
<dbReference type="PANTHER" id="PTHR43765:SF2">
    <property type="entry name" value="2-DEHYDROPANTOATE 2-REDUCTASE"/>
    <property type="match status" value="1"/>
</dbReference>
<dbReference type="GO" id="GO:0008677">
    <property type="term" value="F:2-dehydropantoate 2-reductase activity"/>
    <property type="evidence" value="ECO:0007669"/>
    <property type="project" value="UniProtKB-EC"/>
</dbReference>